<proteinExistence type="predicted"/>
<evidence type="ECO:0000313" key="1">
    <source>
        <dbReference type="EMBL" id="GDY76998.1"/>
    </source>
</evidence>
<dbReference type="EMBL" id="BJHY01000001">
    <property type="protein sequence ID" value="GDY76998.1"/>
    <property type="molecule type" value="Genomic_DNA"/>
</dbReference>
<accession>A0A4D4MXU0</accession>
<comment type="caution">
    <text evidence="1">The sequence shown here is derived from an EMBL/GenBank/DDBJ whole genome shotgun (WGS) entry which is preliminary data.</text>
</comment>
<name>A0A4D4MXU0_STRAX</name>
<sequence>MGEEQLGSAPAAEEFVQVVGAWHTVVRLEPLVVLAVVEQPELPVVDEFVLLALLQRLDGEPELLLGLVHGLVVEVGHARVQAQHGLGDAQFVLARRGLVVHEGSGDVRLSGVACRKVDLLLAVLVGALLGDRAGLLEVVAQGLGALGDLVDVPAGQGEHGAGGDRACRVLPDGLRVDQRLLAEVRAVGEDSEYRVVAVRARAHLLDLAVREQKDLVGPAAERGEHLPRCELPLLAALGELAEHLLVLVRPQQRQFAELRGNDLHTVTGLHEGDTAVAHGVTEPAVYSVRATLHVHPRQHAQQPT</sequence>
<dbReference type="Proteomes" id="UP000299211">
    <property type="component" value="Unassembled WGS sequence"/>
</dbReference>
<protein>
    <submittedName>
        <fullName evidence="1">Uncharacterized protein</fullName>
    </submittedName>
</protein>
<gene>
    <name evidence="1" type="ORF">SAV31267_064830</name>
</gene>
<evidence type="ECO:0000313" key="2">
    <source>
        <dbReference type="Proteomes" id="UP000299211"/>
    </source>
</evidence>
<dbReference type="AlphaFoldDB" id="A0A4D4MXU0"/>
<reference evidence="1 2" key="1">
    <citation type="submission" date="2019-04" db="EMBL/GenBank/DDBJ databases">
        <title>Draft genome sequences of Streptomyces avermitilis ATCC 31267.</title>
        <authorList>
            <person name="Komaki H."/>
            <person name="Tamura T."/>
            <person name="Hosoyama A."/>
        </authorList>
    </citation>
    <scope>NUCLEOTIDE SEQUENCE [LARGE SCALE GENOMIC DNA]</scope>
    <source>
        <strain evidence="1 2">ATCC 31267</strain>
    </source>
</reference>
<organism evidence="1 2">
    <name type="scientific">Streptomyces avermitilis</name>
    <dbReference type="NCBI Taxonomy" id="33903"/>
    <lineage>
        <taxon>Bacteria</taxon>
        <taxon>Bacillati</taxon>
        <taxon>Actinomycetota</taxon>
        <taxon>Actinomycetes</taxon>
        <taxon>Kitasatosporales</taxon>
        <taxon>Streptomycetaceae</taxon>
        <taxon>Streptomyces</taxon>
    </lineage>
</organism>